<accession>A0A0D8L7L5</accession>
<comment type="caution">
    <text evidence="2">The sequence shown here is derived from an EMBL/GenBank/DDBJ whole genome shotgun (WGS) entry which is preliminary data.</text>
</comment>
<protein>
    <submittedName>
        <fullName evidence="2">Uncharacterized protein</fullName>
    </submittedName>
</protein>
<name>A0A0D8L7L5_MORMO</name>
<proteinExistence type="predicted"/>
<evidence type="ECO:0000256" key="1">
    <source>
        <dbReference type="SAM" id="Phobius"/>
    </source>
</evidence>
<feature type="transmembrane region" description="Helical" evidence="1">
    <location>
        <begin position="40"/>
        <end position="58"/>
    </location>
</feature>
<keyword evidence="1" id="KW-1133">Transmembrane helix</keyword>
<gene>
    <name evidence="2" type="ORF">UA45_09495</name>
</gene>
<dbReference type="EMBL" id="JZSH01000091">
    <property type="protein sequence ID" value="KJF77920.1"/>
    <property type="molecule type" value="Genomic_DNA"/>
</dbReference>
<organism evidence="2 3">
    <name type="scientific">Morganella morganii</name>
    <name type="common">Proteus morganii</name>
    <dbReference type="NCBI Taxonomy" id="582"/>
    <lineage>
        <taxon>Bacteria</taxon>
        <taxon>Pseudomonadati</taxon>
        <taxon>Pseudomonadota</taxon>
        <taxon>Gammaproteobacteria</taxon>
        <taxon>Enterobacterales</taxon>
        <taxon>Morganellaceae</taxon>
        <taxon>Morganella</taxon>
    </lineage>
</organism>
<dbReference type="Proteomes" id="UP000032582">
    <property type="component" value="Unassembled WGS sequence"/>
</dbReference>
<keyword evidence="1" id="KW-0472">Membrane</keyword>
<dbReference type="AlphaFoldDB" id="A0A0D8L7L5"/>
<evidence type="ECO:0000313" key="2">
    <source>
        <dbReference type="EMBL" id="KJF77920.1"/>
    </source>
</evidence>
<dbReference type="PATRIC" id="fig|582.24.peg.2968"/>
<keyword evidence="1" id="KW-0812">Transmembrane</keyword>
<reference evidence="2 3" key="1">
    <citation type="submission" date="2015-02" db="EMBL/GenBank/DDBJ databases">
        <title>Whole genome shotgun sequencing of cultured foodborne pathogen.</title>
        <authorList>
            <person name="Timme R."/>
            <person name="Allard M.W."/>
            <person name="Strain E."/>
            <person name="Evans P.S."/>
            <person name="Brown E."/>
        </authorList>
    </citation>
    <scope>NUCLEOTIDE SEQUENCE [LARGE SCALE GENOMIC DNA]</scope>
    <source>
        <strain evidence="2 3">GCSL-TSO-24</strain>
    </source>
</reference>
<sequence length="78" mass="8947">MKCQSEKENPEKSGRMLNREEKKILKELKKNILFVKIKSSISYTLKVVVILFIAGIFIQKNNNATLIADITISCSYHC</sequence>
<evidence type="ECO:0000313" key="3">
    <source>
        <dbReference type="Proteomes" id="UP000032582"/>
    </source>
</evidence>